<evidence type="ECO:0000313" key="12">
    <source>
        <dbReference type="Proteomes" id="UP000663825"/>
    </source>
</evidence>
<keyword evidence="3" id="KW-0812">Transmembrane</keyword>
<gene>
    <name evidence="7" type="ORF">FME351_LOCUS8098</name>
    <name evidence="10" type="ORF">HFQ381_LOCUS7628</name>
    <name evidence="8" type="ORF">LUA448_LOCUS18075</name>
    <name evidence="6" type="ORF">TIS948_LOCUS12369</name>
    <name evidence="11" type="ORF">TSG867_LOCUS12293</name>
    <name evidence="9" type="ORF">UJA718_LOCUS5940</name>
</gene>
<dbReference type="EMBL" id="CAJOBP010000536">
    <property type="protein sequence ID" value="CAF4191158.1"/>
    <property type="molecule type" value="Genomic_DNA"/>
</dbReference>
<feature type="domain" description="PA" evidence="4">
    <location>
        <begin position="200"/>
        <end position="283"/>
    </location>
</feature>
<dbReference type="Gene3D" id="3.50.30.30">
    <property type="match status" value="1"/>
</dbReference>
<evidence type="ECO:0000313" key="13">
    <source>
        <dbReference type="Proteomes" id="UP000663873"/>
    </source>
</evidence>
<evidence type="ECO:0000313" key="6">
    <source>
        <dbReference type="EMBL" id="CAF3197487.1"/>
    </source>
</evidence>
<dbReference type="Proteomes" id="UP000663825">
    <property type="component" value="Unassembled WGS sequence"/>
</dbReference>
<dbReference type="EMBL" id="CAJOBO010000367">
    <property type="protein sequence ID" value="CAF4203586.1"/>
    <property type="molecule type" value="Genomic_DNA"/>
</dbReference>
<dbReference type="EMBL" id="CAJNXB010001829">
    <property type="protein sequence ID" value="CAF3197487.1"/>
    <property type="molecule type" value="Genomic_DNA"/>
</dbReference>
<comment type="cofactor">
    <cofactor evidence="1">
        <name>Zn(2+)</name>
        <dbReference type="ChEBI" id="CHEBI:29105"/>
    </cofactor>
</comment>
<evidence type="ECO:0000256" key="2">
    <source>
        <dbReference type="ARBA" id="ARBA00005634"/>
    </source>
</evidence>
<dbReference type="Proteomes" id="UP000663833">
    <property type="component" value="Unassembled WGS sequence"/>
</dbReference>
<dbReference type="Pfam" id="PF04389">
    <property type="entry name" value="Peptidase_M28"/>
    <property type="match status" value="1"/>
</dbReference>
<dbReference type="Gene3D" id="3.40.630.10">
    <property type="entry name" value="Zn peptidases"/>
    <property type="match status" value="1"/>
</dbReference>
<evidence type="ECO:0000313" key="11">
    <source>
        <dbReference type="EMBL" id="CAF4391316.1"/>
    </source>
</evidence>
<dbReference type="Proteomes" id="UP000663851">
    <property type="component" value="Unassembled WGS sequence"/>
</dbReference>
<dbReference type="Pfam" id="PF02225">
    <property type="entry name" value="PA"/>
    <property type="match status" value="1"/>
</dbReference>
<feature type="domain" description="Peptidase M28" evidence="5">
    <location>
        <begin position="307"/>
        <end position="541"/>
    </location>
</feature>
<evidence type="ECO:0000256" key="1">
    <source>
        <dbReference type="ARBA" id="ARBA00001947"/>
    </source>
</evidence>
<name>A0A817QGR2_9BILA</name>
<accession>A0A817QGR2</accession>
<keyword evidence="13" id="KW-1185">Reference proteome</keyword>
<dbReference type="SUPFAM" id="SSF53187">
    <property type="entry name" value="Zn-dependent exopeptidases"/>
    <property type="match status" value="1"/>
</dbReference>
<evidence type="ECO:0000259" key="4">
    <source>
        <dbReference type="Pfam" id="PF02225"/>
    </source>
</evidence>
<evidence type="ECO:0000313" key="10">
    <source>
        <dbReference type="EMBL" id="CAF4203586.1"/>
    </source>
</evidence>
<sequence>MNDGIVLQSQLRPMPNDDSAAMPMKSAPSVSSLGTKKQNYLYKYALFGLIFLFLLVILILVAVIVSKMSSYSAIPIPIASTMTRTNESLVKKELSSLVDSITLEDMLIHLRQFESRAMGTVSFNRTIDYVTSQLNKENYFNIQKYYFSVPRVELGANPILMSVPNISNASLFTFPKDFVPMDRSTAARNWSLIDGRPLSVVASLGCYLEDWNTTKEGDVALVRRGNCTFVHKILLATQKRVSAFLVYNDGLTIERVEPLNNTRAPKNNTLPTLFLSYEAGMRLILGNISRIYIRVEFQSLPPAIVTNVCADTKQGNANRTIVVGSHSDSVSAGPGLNDNGSGMAATLAMALHLAHLLAHTNYATKMNSRIKFCWWGGEEAGLLGSQDFVKQAKTDGSLGSYSVNLNFDMLASPNFIFGIYDGKTANNQTTPPRAIPGSNRITRLFVDYFEQNRLPWDYTDFSGRSDYGPFLAEGIACGGLFAGADDIKNQEQRDRYLKMLGSTLGGMANTDLDPCYHRKCDTLENLNTFAYLHMTKAAAYVLEFLAQLQDLNHWLYP</sequence>
<dbReference type="InterPro" id="IPR007484">
    <property type="entry name" value="Peptidase_M28"/>
</dbReference>
<proteinExistence type="inferred from homology"/>
<keyword evidence="3" id="KW-1133">Transmembrane helix</keyword>
<keyword evidence="3" id="KW-0472">Membrane</keyword>
<organism evidence="6 12">
    <name type="scientific">Rotaria socialis</name>
    <dbReference type="NCBI Taxonomy" id="392032"/>
    <lineage>
        <taxon>Eukaryota</taxon>
        <taxon>Metazoa</taxon>
        <taxon>Spiralia</taxon>
        <taxon>Gnathifera</taxon>
        <taxon>Rotifera</taxon>
        <taxon>Eurotatoria</taxon>
        <taxon>Bdelloidea</taxon>
        <taxon>Philodinida</taxon>
        <taxon>Philodinidae</taxon>
        <taxon>Rotaria</taxon>
    </lineage>
</organism>
<protein>
    <recommendedName>
        <fullName evidence="14">Peptide hydrolase</fullName>
    </recommendedName>
</protein>
<evidence type="ECO:0000256" key="3">
    <source>
        <dbReference type="SAM" id="Phobius"/>
    </source>
</evidence>
<dbReference type="Proteomes" id="UP000663873">
    <property type="component" value="Unassembled WGS sequence"/>
</dbReference>
<dbReference type="OrthoDB" id="5357315at2759"/>
<dbReference type="EMBL" id="CAJNYD010002220">
    <property type="protein sequence ID" value="CAF3406213.1"/>
    <property type="molecule type" value="Genomic_DNA"/>
</dbReference>
<evidence type="ECO:0000313" key="8">
    <source>
        <dbReference type="EMBL" id="CAF3406213.1"/>
    </source>
</evidence>
<dbReference type="Proteomes" id="UP000663862">
    <property type="component" value="Unassembled WGS sequence"/>
</dbReference>
<evidence type="ECO:0000313" key="7">
    <source>
        <dbReference type="EMBL" id="CAF3390399.1"/>
    </source>
</evidence>
<dbReference type="PANTHER" id="PTHR12147">
    <property type="entry name" value="METALLOPEPTIDASE M28 FAMILY MEMBER"/>
    <property type="match status" value="1"/>
</dbReference>
<dbReference type="InterPro" id="IPR046450">
    <property type="entry name" value="PA_dom_sf"/>
</dbReference>
<dbReference type="InterPro" id="IPR003137">
    <property type="entry name" value="PA_domain"/>
</dbReference>
<dbReference type="Proteomes" id="UP000663869">
    <property type="component" value="Unassembled WGS sequence"/>
</dbReference>
<dbReference type="EMBL" id="CAJNYU010000783">
    <property type="protein sequence ID" value="CAF3390399.1"/>
    <property type="molecule type" value="Genomic_DNA"/>
</dbReference>
<dbReference type="PANTHER" id="PTHR12147:SF26">
    <property type="entry name" value="PEPTIDASE M28 DOMAIN-CONTAINING PROTEIN"/>
    <property type="match status" value="1"/>
</dbReference>
<reference evidence="6" key="1">
    <citation type="submission" date="2021-02" db="EMBL/GenBank/DDBJ databases">
        <authorList>
            <person name="Nowell W R."/>
        </authorList>
    </citation>
    <scope>NUCLEOTIDE SEQUENCE</scope>
</reference>
<comment type="similarity">
    <text evidence="2">Belongs to the peptidase M28 family. M28B subfamily.</text>
</comment>
<dbReference type="AlphaFoldDB" id="A0A817QGR2"/>
<dbReference type="EMBL" id="CAJOBQ010000616">
    <property type="protein sequence ID" value="CAF4391316.1"/>
    <property type="molecule type" value="Genomic_DNA"/>
</dbReference>
<dbReference type="SUPFAM" id="SSF52025">
    <property type="entry name" value="PA domain"/>
    <property type="match status" value="1"/>
</dbReference>
<evidence type="ECO:0000313" key="9">
    <source>
        <dbReference type="EMBL" id="CAF4191158.1"/>
    </source>
</evidence>
<feature type="transmembrane region" description="Helical" evidence="3">
    <location>
        <begin position="44"/>
        <end position="65"/>
    </location>
</feature>
<comment type="caution">
    <text evidence="6">The sequence shown here is derived from an EMBL/GenBank/DDBJ whole genome shotgun (WGS) entry which is preliminary data.</text>
</comment>
<dbReference type="GO" id="GO:0006508">
    <property type="term" value="P:proteolysis"/>
    <property type="evidence" value="ECO:0007669"/>
    <property type="project" value="InterPro"/>
</dbReference>
<evidence type="ECO:0000259" key="5">
    <source>
        <dbReference type="Pfam" id="PF04389"/>
    </source>
</evidence>
<dbReference type="GO" id="GO:0008235">
    <property type="term" value="F:metalloexopeptidase activity"/>
    <property type="evidence" value="ECO:0007669"/>
    <property type="project" value="InterPro"/>
</dbReference>
<dbReference type="InterPro" id="IPR045175">
    <property type="entry name" value="M28_fam"/>
</dbReference>
<evidence type="ECO:0008006" key="14">
    <source>
        <dbReference type="Google" id="ProtNLM"/>
    </source>
</evidence>